<proteinExistence type="predicted"/>
<dbReference type="InterPro" id="IPR047153">
    <property type="entry name" value="TRIM45/56/19-like"/>
</dbReference>
<evidence type="ECO:0000256" key="2">
    <source>
        <dbReference type="SAM" id="Coils"/>
    </source>
</evidence>
<keyword evidence="1" id="KW-0863">Zinc-finger</keyword>
<dbReference type="GO" id="GO:0005654">
    <property type="term" value="C:nucleoplasm"/>
    <property type="evidence" value="ECO:0007669"/>
    <property type="project" value="TreeGrafter"/>
</dbReference>
<dbReference type="PANTHER" id="PTHR25462:SF305">
    <property type="entry name" value="RING-TYPE DOMAIN-CONTAINING PROTEIN"/>
    <property type="match status" value="1"/>
</dbReference>
<evidence type="ECO:0000313" key="4">
    <source>
        <dbReference type="EMBL" id="CAG2217139.1"/>
    </source>
</evidence>
<keyword evidence="1" id="KW-0479">Metal-binding</keyword>
<gene>
    <name evidence="4" type="ORF">MEDL_30853</name>
</gene>
<keyword evidence="2" id="KW-0175">Coiled coil</keyword>
<feature type="coiled-coil region" evidence="2">
    <location>
        <begin position="192"/>
        <end position="222"/>
    </location>
</feature>
<dbReference type="PROSITE" id="PS50119">
    <property type="entry name" value="ZF_BBOX"/>
    <property type="match status" value="1"/>
</dbReference>
<name>A0A8S3S5K5_MYTED</name>
<dbReference type="AlphaFoldDB" id="A0A8S3S5K5"/>
<sequence length="361" mass="41110">MAANESALFCDICKYRDIDKPAEEYCSQCEEALCGVCRDHHKISKLSKSHQTISIDKYNKLPSFIKQISYNCDEHDCVLEFHCKFHDSFCCKLCLISCHRECKEVTYIDAFITPSSGHQSAALDNIAKVLKDLDSNICSALKDRNRNLTELREQKVMIRKHIKNKRHEITCILDLLEGNLLEKTSAMEKQYCQEIEAVIAKLEDEKKKVNEIQNDLKSLQTFASNIQIAMGTKAYKNIVQTNEIIVQKLYDNGSLNNVTMACMFNAKLTRFIKEIKTFGDVRVASYKRHTSFSWGVDTSAQISKSISYANSVENISVRIVRKINVDCNGITGCAMSEAGNMLFLQAYHNMVQMDNFISNQV</sequence>
<dbReference type="InterPro" id="IPR000315">
    <property type="entry name" value="Znf_B-box"/>
</dbReference>
<reference evidence="4" key="1">
    <citation type="submission" date="2021-03" db="EMBL/GenBank/DDBJ databases">
        <authorList>
            <person name="Bekaert M."/>
        </authorList>
    </citation>
    <scope>NUCLEOTIDE SEQUENCE</scope>
</reference>
<dbReference type="OrthoDB" id="6131248at2759"/>
<protein>
    <recommendedName>
        <fullName evidence="3">B box-type domain-containing protein</fullName>
    </recommendedName>
</protein>
<comment type="caution">
    <text evidence="4">The sequence shown here is derived from an EMBL/GenBank/DDBJ whole genome shotgun (WGS) entry which is preliminary data.</text>
</comment>
<dbReference type="Proteomes" id="UP000683360">
    <property type="component" value="Unassembled WGS sequence"/>
</dbReference>
<keyword evidence="5" id="KW-1185">Reference proteome</keyword>
<dbReference type="GO" id="GO:0061630">
    <property type="term" value="F:ubiquitin protein ligase activity"/>
    <property type="evidence" value="ECO:0007669"/>
    <property type="project" value="TreeGrafter"/>
</dbReference>
<accession>A0A8S3S5K5</accession>
<evidence type="ECO:0000256" key="1">
    <source>
        <dbReference type="PROSITE-ProRule" id="PRU00024"/>
    </source>
</evidence>
<dbReference type="GO" id="GO:0008270">
    <property type="term" value="F:zinc ion binding"/>
    <property type="evidence" value="ECO:0007669"/>
    <property type="project" value="UniProtKB-KW"/>
</dbReference>
<evidence type="ECO:0000313" key="5">
    <source>
        <dbReference type="Proteomes" id="UP000683360"/>
    </source>
</evidence>
<feature type="domain" description="B box-type" evidence="3">
    <location>
        <begin position="5"/>
        <end position="55"/>
    </location>
</feature>
<dbReference type="PANTHER" id="PTHR25462">
    <property type="entry name" value="BONUS, ISOFORM C-RELATED"/>
    <property type="match status" value="1"/>
</dbReference>
<organism evidence="4 5">
    <name type="scientific">Mytilus edulis</name>
    <name type="common">Blue mussel</name>
    <dbReference type="NCBI Taxonomy" id="6550"/>
    <lineage>
        <taxon>Eukaryota</taxon>
        <taxon>Metazoa</taxon>
        <taxon>Spiralia</taxon>
        <taxon>Lophotrochozoa</taxon>
        <taxon>Mollusca</taxon>
        <taxon>Bivalvia</taxon>
        <taxon>Autobranchia</taxon>
        <taxon>Pteriomorphia</taxon>
        <taxon>Mytilida</taxon>
        <taxon>Mytiloidea</taxon>
        <taxon>Mytilidae</taxon>
        <taxon>Mytilinae</taxon>
        <taxon>Mytilus</taxon>
    </lineage>
</organism>
<dbReference type="EMBL" id="CAJPWZ010001504">
    <property type="protein sequence ID" value="CAG2217139.1"/>
    <property type="molecule type" value="Genomic_DNA"/>
</dbReference>
<evidence type="ECO:0000259" key="3">
    <source>
        <dbReference type="PROSITE" id="PS50119"/>
    </source>
</evidence>
<keyword evidence="1" id="KW-0862">Zinc</keyword>
<dbReference type="SMART" id="SM00336">
    <property type="entry name" value="BBOX"/>
    <property type="match status" value="1"/>
</dbReference>